<dbReference type="InterPro" id="IPR005829">
    <property type="entry name" value="Sugar_transporter_CS"/>
</dbReference>
<feature type="transmembrane region" description="Helical" evidence="7">
    <location>
        <begin position="303"/>
        <end position="323"/>
    </location>
</feature>
<feature type="transmembrane region" description="Helical" evidence="7">
    <location>
        <begin position="279"/>
        <end position="297"/>
    </location>
</feature>
<dbReference type="InterPro" id="IPR020846">
    <property type="entry name" value="MFS_dom"/>
</dbReference>
<keyword evidence="5 7" id="KW-0472">Membrane</keyword>
<evidence type="ECO:0000256" key="6">
    <source>
        <dbReference type="ARBA" id="ARBA00044273"/>
    </source>
</evidence>
<keyword evidence="10" id="KW-1185">Reference proteome</keyword>
<name>A0ABU1G971_9GAMM</name>
<feature type="transmembrane region" description="Helical" evidence="7">
    <location>
        <begin position="344"/>
        <end position="363"/>
    </location>
</feature>
<accession>A0ABU1G971</accession>
<dbReference type="RefSeq" id="WP_309767011.1">
    <property type="nucleotide sequence ID" value="NZ_JARWAI010000002.1"/>
</dbReference>
<protein>
    <recommendedName>
        <fullName evidence="6">MFS-type drug efflux transporter P55</fullName>
    </recommendedName>
</protein>
<keyword evidence="3 7" id="KW-0812">Transmembrane</keyword>
<evidence type="ECO:0000256" key="5">
    <source>
        <dbReference type="ARBA" id="ARBA00023136"/>
    </source>
</evidence>
<evidence type="ECO:0000256" key="7">
    <source>
        <dbReference type="SAM" id="Phobius"/>
    </source>
</evidence>
<feature type="transmembrane region" description="Helical" evidence="7">
    <location>
        <begin position="83"/>
        <end position="102"/>
    </location>
</feature>
<keyword evidence="4 7" id="KW-1133">Transmembrane helix</keyword>
<dbReference type="EMBL" id="JARWAI010000002">
    <property type="protein sequence ID" value="MDR5874037.1"/>
    <property type="molecule type" value="Genomic_DNA"/>
</dbReference>
<dbReference type="PANTHER" id="PTHR23501:SF191">
    <property type="entry name" value="VACUOLAR BASIC AMINO ACID TRANSPORTER 4"/>
    <property type="match status" value="1"/>
</dbReference>
<keyword evidence="2" id="KW-0813">Transport</keyword>
<sequence length="405" mass="42747">MSNAHLPREAGRSQGSVLVLGSSLTIMGSVMVAPIIPKLIAEFAASEPRVEVLAPLAITGPALAIAIFAPLAGWLADSVGRKLILIFATLLYALLGAAPALLNDLQSIVIARFLFGCSEAMVMTCCTALIADYWQGERRLRYINAQVISIALVGALFFVIGGALGEQSWRTPFYLYLLPLLLVIPMMKVLWEPLARSEQDETPDRQRIDGVALVVGYALILGGMVLSFVVPVQTPRLMVQLGIASSTLIGMATGAGLLASLLGALAWPLIRKTIGIKCTNALLLALMSSGLLLLINAGSLTGIFIAVVIHGVGAGLLVPNALTPVMNALNKRQNGRGMGGFTSCLYLGQFVSPLCVAFLVSMTGMLTHAIAMLALIGFGSAVIWLLYAFFAKQSDTPPLTTTADK</sequence>
<dbReference type="InterPro" id="IPR011701">
    <property type="entry name" value="MFS"/>
</dbReference>
<comment type="subcellular location">
    <subcellularLocation>
        <location evidence="1">Endomembrane system</location>
        <topology evidence="1">Multi-pass membrane protein</topology>
    </subcellularLocation>
</comment>
<feature type="transmembrane region" description="Helical" evidence="7">
    <location>
        <begin position="242"/>
        <end position="267"/>
    </location>
</feature>
<dbReference type="InterPro" id="IPR036259">
    <property type="entry name" value="MFS_trans_sf"/>
</dbReference>
<dbReference type="Pfam" id="PF07690">
    <property type="entry name" value="MFS_1"/>
    <property type="match status" value="1"/>
</dbReference>
<feature type="domain" description="Major facilitator superfamily (MFS) profile" evidence="8">
    <location>
        <begin position="14"/>
        <end position="395"/>
    </location>
</feature>
<evidence type="ECO:0000259" key="8">
    <source>
        <dbReference type="PROSITE" id="PS50850"/>
    </source>
</evidence>
<gene>
    <name evidence="9" type="ORF">QC815_03795</name>
</gene>
<evidence type="ECO:0000256" key="2">
    <source>
        <dbReference type="ARBA" id="ARBA00022448"/>
    </source>
</evidence>
<dbReference type="PANTHER" id="PTHR23501">
    <property type="entry name" value="MAJOR FACILITATOR SUPERFAMILY"/>
    <property type="match status" value="1"/>
</dbReference>
<organism evidence="9 10">
    <name type="scientific">Vreelandella gomseomensis</name>
    <dbReference type="NCBI Taxonomy" id="370766"/>
    <lineage>
        <taxon>Bacteria</taxon>
        <taxon>Pseudomonadati</taxon>
        <taxon>Pseudomonadota</taxon>
        <taxon>Gammaproteobacteria</taxon>
        <taxon>Oceanospirillales</taxon>
        <taxon>Halomonadaceae</taxon>
        <taxon>Vreelandella</taxon>
    </lineage>
</organism>
<evidence type="ECO:0000313" key="9">
    <source>
        <dbReference type="EMBL" id="MDR5874037.1"/>
    </source>
</evidence>
<proteinExistence type="predicted"/>
<feature type="transmembrane region" description="Helical" evidence="7">
    <location>
        <begin position="211"/>
        <end position="230"/>
    </location>
</feature>
<evidence type="ECO:0000256" key="4">
    <source>
        <dbReference type="ARBA" id="ARBA00022989"/>
    </source>
</evidence>
<dbReference type="PROSITE" id="PS50850">
    <property type="entry name" value="MFS"/>
    <property type="match status" value="1"/>
</dbReference>
<dbReference type="CDD" id="cd17473">
    <property type="entry name" value="MFS_arabinose_efflux_permease_like"/>
    <property type="match status" value="1"/>
</dbReference>
<comment type="caution">
    <text evidence="9">The sequence shown here is derived from an EMBL/GenBank/DDBJ whole genome shotgun (WGS) entry which is preliminary data.</text>
</comment>
<evidence type="ECO:0000313" key="10">
    <source>
        <dbReference type="Proteomes" id="UP001269267"/>
    </source>
</evidence>
<dbReference type="Gene3D" id="1.20.1250.20">
    <property type="entry name" value="MFS general substrate transporter like domains"/>
    <property type="match status" value="1"/>
</dbReference>
<feature type="transmembrane region" description="Helical" evidence="7">
    <location>
        <begin position="173"/>
        <end position="191"/>
    </location>
</feature>
<feature type="transmembrane region" description="Helical" evidence="7">
    <location>
        <begin position="17"/>
        <end position="36"/>
    </location>
</feature>
<dbReference type="PROSITE" id="PS00216">
    <property type="entry name" value="SUGAR_TRANSPORT_1"/>
    <property type="match status" value="1"/>
</dbReference>
<evidence type="ECO:0000256" key="3">
    <source>
        <dbReference type="ARBA" id="ARBA00022692"/>
    </source>
</evidence>
<dbReference type="Proteomes" id="UP001269267">
    <property type="component" value="Unassembled WGS sequence"/>
</dbReference>
<feature type="transmembrane region" description="Helical" evidence="7">
    <location>
        <begin position="108"/>
        <end position="130"/>
    </location>
</feature>
<evidence type="ECO:0000256" key="1">
    <source>
        <dbReference type="ARBA" id="ARBA00004127"/>
    </source>
</evidence>
<feature type="transmembrane region" description="Helical" evidence="7">
    <location>
        <begin position="56"/>
        <end position="76"/>
    </location>
</feature>
<feature type="transmembrane region" description="Helical" evidence="7">
    <location>
        <begin position="369"/>
        <end position="390"/>
    </location>
</feature>
<feature type="transmembrane region" description="Helical" evidence="7">
    <location>
        <begin position="142"/>
        <end position="161"/>
    </location>
</feature>
<dbReference type="SUPFAM" id="SSF103473">
    <property type="entry name" value="MFS general substrate transporter"/>
    <property type="match status" value="1"/>
</dbReference>
<reference evidence="9 10" key="1">
    <citation type="submission" date="2023-04" db="EMBL/GenBank/DDBJ databases">
        <title>A long-awaited taxogenomic arrangement of the family Halomonadaceae.</title>
        <authorList>
            <person name="De La Haba R."/>
            <person name="Chuvochina M."/>
            <person name="Wittouck S."/>
            <person name="Arahal D.R."/>
            <person name="Sanchez-Porro C."/>
            <person name="Hugenholtz P."/>
            <person name="Ventosa A."/>
        </authorList>
    </citation>
    <scope>NUCLEOTIDE SEQUENCE [LARGE SCALE GENOMIC DNA]</scope>
    <source>
        <strain evidence="9 10">DSM 18042</strain>
    </source>
</reference>